<protein>
    <submittedName>
        <fullName evidence="6">Pleiotropic regulatory protein</fullName>
    </submittedName>
</protein>
<evidence type="ECO:0000256" key="3">
    <source>
        <dbReference type="PIRSR" id="PIRSR000390-1"/>
    </source>
</evidence>
<accession>A0A0G0P010</accession>
<comment type="caution">
    <text evidence="6">The sequence shown here is derived from an EMBL/GenBank/DDBJ whole genome shotgun (WGS) entry which is preliminary data.</text>
</comment>
<dbReference type="InterPro" id="IPR000653">
    <property type="entry name" value="DegT/StrS_aminotransferase"/>
</dbReference>
<dbReference type="GO" id="GO:0008483">
    <property type="term" value="F:transaminase activity"/>
    <property type="evidence" value="ECO:0007669"/>
    <property type="project" value="TreeGrafter"/>
</dbReference>
<gene>
    <name evidence="6" type="ORF">UT16_C0014G0005</name>
</gene>
<name>A0A0G0P010_9BACT</name>
<reference evidence="6 7" key="1">
    <citation type="journal article" date="2015" name="Nature">
        <title>rRNA introns, odd ribosomes, and small enigmatic genomes across a large radiation of phyla.</title>
        <authorList>
            <person name="Brown C.T."/>
            <person name="Hug L.A."/>
            <person name="Thomas B.C."/>
            <person name="Sharon I."/>
            <person name="Castelle C.J."/>
            <person name="Singh A."/>
            <person name="Wilkins M.J."/>
            <person name="Williams K.H."/>
            <person name="Banfield J.F."/>
        </authorList>
    </citation>
    <scope>NUCLEOTIDE SEQUENCE [LARGE SCALE GENOMIC DNA]</scope>
</reference>
<evidence type="ECO:0000256" key="5">
    <source>
        <dbReference type="RuleBase" id="RU004508"/>
    </source>
</evidence>
<evidence type="ECO:0000256" key="4">
    <source>
        <dbReference type="PIRSR" id="PIRSR000390-2"/>
    </source>
</evidence>
<comment type="similarity">
    <text evidence="2 5">Belongs to the DegT/DnrJ/EryC1 family.</text>
</comment>
<dbReference type="GO" id="GO:0000271">
    <property type="term" value="P:polysaccharide biosynthetic process"/>
    <property type="evidence" value="ECO:0007669"/>
    <property type="project" value="TreeGrafter"/>
</dbReference>
<dbReference type="InterPro" id="IPR015422">
    <property type="entry name" value="PyrdxlP-dep_Trfase_small"/>
</dbReference>
<evidence type="ECO:0000256" key="2">
    <source>
        <dbReference type="ARBA" id="ARBA00037999"/>
    </source>
</evidence>
<dbReference type="Proteomes" id="UP000034706">
    <property type="component" value="Unassembled WGS sequence"/>
</dbReference>
<organism evidence="6 7">
    <name type="scientific">Candidatus Azambacteria bacterium GW2011_GWA2_39_10</name>
    <dbReference type="NCBI Taxonomy" id="1618611"/>
    <lineage>
        <taxon>Bacteria</taxon>
        <taxon>Candidatus Azamiibacteriota</taxon>
    </lineage>
</organism>
<feature type="active site" description="Proton acceptor" evidence="3">
    <location>
        <position position="165"/>
    </location>
</feature>
<dbReference type="PANTHER" id="PTHR30244">
    <property type="entry name" value="TRANSAMINASE"/>
    <property type="match status" value="1"/>
</dbReference>
<keyword evidence="1 4" id="KW-0663">Pyridoxal phosphate</keyword>
<feature type="modified residue" description="N6-(pyridoxal phosphate)lysine" evidence="4">
    <location>
        <position position="165"/>
    </location>
</feature>
<dbReference type="InterPro" id="IPR015424">
    <property type="entry name" value="PyrdxlP-dep_Trfase"/>
</dbReference>
<dbReference type="Gene3D" id="3.90.1150.10">
    <property type="entry name" value="Aspartate Aminotransferase, domain 1"/>
    <property type="match status" value="1"/>
</dbReference>
<dbReference type="InterPro" id="IPR015421">
    <property type="entry name" value="PyrdxlP-dep_Trfase_major"/>
</dbReference>
<dbReference type="PANTHER" id="PTHR30244:SF36">
    <property type="entry name" value="3-OXO-GLUCOSE-6-PHOSPHATE:GLUTAMATE AMINOTRANSFERASE"/>
    <property type="match status" value="1"/>
</dbReference>
<dbReference type="Pfam" id="PF01041">
    <property type="entry name" value="DegT_DnrJ_EryC1"/>
    <property type="match status" value="1"/>
</dbReference>
<dbReference type="AlphaFoldDB" id="A0A0G0P010"/>
<evidence type="ECO:0000313" key="6">
    <source>
        <dbReference type="EMBL" id="KKQ91449.1"/>
    </source>
</evidence>
<dbReference type="EMBL" id="LBVT01000014">
    <property type="protein sequence ID" value="KKQ91449.1"/>
    <property type="molecule type" value="Genomic_DNA"/>
</dbReference>
<evidence type="ECO:0000256" key="1">
    <source>
        <dbReference type="ARBA" id="ARBA00022898"/>
    </source>
</evidence>
<dbReference type="Gene3D" id="3.40.640.10">
    <property type="entry name" value="Type I PLP-dependent aspartate aminotransferase-like (Major domain)"/>
    <property type="match status" value="1"/>
</dbReference>
<evidence type="ECO:0000313" key="7">
    <source>
        <dbReference type="Proteomes" id="UP000034706"/>
    </source>
</evidence>
<dbReference type="PIRSF" id="PIRSF000390">
    <property type="entry name" value="PLP_StrS"/>
    <property type="match status" value="1"/>
</dbReference>
<dbReference type="SUPFAM" id="SSF53383">
    <property type="entry name" value="PLP-dependent transferases"/>
    <property type="match status" value="1"/>
</dbReference>
<dbReference type="CDD" id="cd00616">
    <property type="entry name" value="AHBA_syn"/>
    <property type="match status" value="1"/>
</dbReference>
<sequence>MNELFLKLKIINALAGIVLKGKNVGDFILGKPVQIFEKSLAEYAGSKYAFGVASGTDALILSLKALGIGPGDEVIAPAVRFVDVSQKDHNIDVSKIEKAINSKTKAIIAVHLNGRMADMDEILKIAENQSLKVIVDASHAIGSRYKNKPIGNLGDLICLSLNPTKTLGGCGDGGAILTNDEALAQEISRLRIYGASRWSEVYWNNTLIGTASRLGVFEAAVLNEKLPYLDSAIARQRENYFLYKKILEGAGDLEWPEEHQDYFINGYRLPVLTKRRNELINFMLNRGEKLYNLYPVPLPHVPVFSAQGGSAVGGKNSGYNKGDFEVAEKIAEECIILPTYHSLTWQKVKQIANIIKEFFHK</sequence>
<proteinExistence type="inferred from homology"/>
<dbReference type="GO" id="GO:0030170">
    <property type="term" value="F:pyridoxal phosphate binding"/>
    <property type="evidence" value="ECO:0007669"/>
    <property type="project" value="TreeGrafter"/>
</dbReference>